<comment type="catalytic activity">
    <reaction evidence="1 14">
        <text>ATP + protein L-histidine = ADP + protein N-phospho-L-histidine.</text>
        <dbReference type="EC" id="2.7.13.3"/>
    </reaction>
</comment>
<evidence type="ECO:0000256" key="10">
    <source>
        <dbReference type="ARBA" id="ARBA00022840"/>
    </source>
</evidence>
<evidence type="ECO:0000256" key="4">
    <source>
        <dbReference type="ARBA" id="ARBA00022519"/>
    </source>
</evidence>
<dbReference type="PANTHER" id="PTHR45436:SF3">
    <property type="entry name" value="SENSOR HISTIDINE KINASE HPRS"/>
    <property type="match status" value="1"/>
</dbReference>
<dbReference type="KEGG" id="mfy:HH212_19195"/>
<gene>
    <name evidence="17" type="ORF">HH212_19195</name>
</gene>
<keyword evidence="12 14" id="KW-0902">Two-component regulatory system</keyword>
<comment type="subcellular location">
    <subcellularLocation>
        <location evidence="2 14">Cell inner membrane</location>
    </subcellularLocation>
</comment>
<keyword evidence="9 14" id="KW-0418">Kinase</keyword>
<feature type="transmembrane region" description="Helical" evidence="14">
    <location>
        <begin position="165"/>
        <end position="184"/>
    </location>
</feature>
<dbReference type="CDD" id="cd06225">
    <property type="entry name" value="HAMP"/>
    <property type="match status" value="1"/>
</dbReference>
<dbReference type="PRINTS" id="PR00344">
    <property type="entry name" value="BCTRLSENSOR"/>
</dbReference>
<organism evidence="17 18">
    <name type="scientific">Massilia forsythiae</name>
    <dbReference type="NCBI Taxonomy" id="2728020"/>
    <lineage>
        <taxon>Bacteria</taxon>
        <taxon>Pseudomonadati</taxon>
        <taxon>Pseudomonadota</taxon>
        <taxon>Betaproteobacteria</taxon>
        <taxon>Burkholderiales</taxon>
        <taxon>Oxalobacteraceae</taxon>
        <taxon>Telluria group</taxon>
        <taxon>Massilia</taxon>
    </lineage>
</organism>
<evidence type="ECO:0000313" key="18">
    <source>
        <dbReference type="Proteomes" id="UP000502415"/>
    </source>
</evidence>
<keyword evidence="5" id="KW-0597">Phosphoprotein</keyword>
<evidence type="ECO:0000256" key="13">
    <source>
        <dbReference type="ARBA" id="ARBA00023136"/>
    </source>
</evidence>
<evidence type="ECO:0000256" key="7">
    <source>
        <dbReference type="ARBA" id="ARBA00022692"/>
    </source>
</evidence>
<name>A0A7Z2W305_9BURK</name>
<keyword evidence="13 14" id="KW-0472">Membrane</keyword>
<evidence type="ECO:0000313" key="17">
    <source>
        <dbReference type="EMBL" id="QJE03470.1"/>
    </source>
</evidence>
<evidence type="ECO:0000256" key="14">
    <source>
        <dbReference type="RuleBase" id="RU364088"/>
    </source>
</evidence>
<dbReference type="InterPro" id="IPR036097">
    <property type="entry name" value="HisK_dim/P_sf"/>
</dbReference>
<dbReference type="CDD" id="cd00075">
    <property type="entry name" value="HATPase"/>
    <property type="match status" value="1"/>
</dbReference>
<comment type="function">
    <text evidence="14">Member of a two-component regulatory system.</text>
</comment>
<evidence type="ECO:0000256" key="2">
    <source>
        <dbReference type="ARBA" id="ARBA00004533"/>
    </source>
</evidence>
<keyword evidence="10 14" id="KW-0067">ATP-binding</keyword>
<evidence type="ECO:0000256" key="11">
    <source>
        <dbReference type="ARBA" id="ARBA00022989"/>
    </source>
</evidence>
<dbReference type="GO" id="GO:0005886">
    <property type="term" value="C:plasma membrane"/>
    <property type="evidence" value="ECO:0007669"/>
    <property type="project" value="UniProtKB-SubCell"/>
</dbReference>
<evidence type="ECO:0000259" key="16">
    <source>
        <dbReference type="PROSITE" id="PS50885"/>
    </source>
</evidence>
<dbReference type="Gene3D" id="3.30.565.10">
    <property type="entry name" value="Histidine kinase-like ATPase, C-terminal domain"/>
    <property type="match status" value="1"/>
</dbReference>
<keyword evidence="4 14" id="KW-0997">Cell inner membrane</keyword>
<dbReference type="SUPFAM" id="SSF158472">
    <property type="entry name" value="HAMP domain-like"/>
    <property type="match status" value="1"/>
</dbReference>
<keyword evidence="3 14" id="KW-1003">Cell membrane</keyword>
<dbReference type="SUPFAM" id="SSF47384">
    <property type="entry name" value="Homodimeric domain of signal transducing histidine kinase"/>
    <property type="match status" value="1"/>
</dbReference>
<keyword evidence="18" id="KW-1185">Reference proteome</keyword>
<reference evidence="17 18" key="1">
    <citation type="submission" date="2020-04" db="EMBL/GenBank/DDBJ databases">
        <title>Genome sequencing of novel species.</title>
        <authorList>
            <person name="Heo J."/>
            <person name="Kim S.-J."/>
            <person name="Kim J.-S."/>
            <person name="Hong S.-B."/>
            <person name="Kwon S.-W."/>
        </authorList>
    </citation>
    <scope>NUCLEOTIDE SEQUENCE [LARGE SCALE GENOMIC DNA]</scope>
    <source>
        <strain evidence="17 18">GN2-R2</strain>
    </source>
</reference>
<accession>A0A7Z2W305</accession>
<dbReference type="EC" id="2.7.13.3" evidence="14"/>
<dbReference type="SMART" id="SM00304">
    <property type="entry name" value="HAMP"/>
    <property type="match status" value="1"/>
</dbReference>
<feature type="domain" description="Histidine kinase" evidence="15">
    <location>
        <begin position="246"/>
        <end position="461"/>
    </location>
</feature>
<evidence type="ECO:0000256" key="3">
    <source>
        <dbReference type="ARBA" id="ARBA00022475"/>
    </source>
</evidence>
<evidence type="ECO:0000256" key="1">
    <source>
        <dbReference type="ARBA" id="ARBA00000085"/>
    </source>
</evidence>
<dbReference type="InterPro" id="IPR003661">
    <property type="entry name" value="HisK_dim/P_dom"/>
</dbReference>
<evidence type="ECO:0000259" key="15">
    <source>
        <dbReference type="PROSITE" id="PS50109"/>
    </source>
</evidence>
<dbReference type="CDD" id="cd00082">
    <property type="entry name" value="HisKA"/>
    <property type="match status" value="1"/>
</dbReference>
<keyword evidence="11 14" id="KW-1133">Transmembrane helix</keyword>
<dbReference type="InterPro" id="IPR006290">
    <property type="entry name" value="CztS_silS_copS"/>
</dbReference>
<dbReference type="AlphaFoldDB" id="A0A7Z2W305"/>
<proteinExistence type="predicted"/>
<dbReference type="InterPro" id="IPR003660">
    <property type="entry name" value="HAMP_dom"/>
</dbReference>
<dbReference type="PANTHER" id="PTHR45436">
    <property type="entry name" value="SENSOR HISTIDINE KINASE YKOH"/>
    <property type="match status" value="1"/>
</dbReference>
<dbReference type="Pfam" id="PF00512">
    <property type="entry name" value="HisKA"/>
    <property type="match status" value="1"/>
</dbReference>
<dbReference type="Gene3D" id="1.10.287.130">
    <property type="match status" value="1"/>
</dbReference>
<dbReference type="PROSITE" id="PS50885">
    <property type="entry name" value="HAMP"/>
    <property type="match status" value="1"/>
</dbReference>
<evidence type="ECO:0000256" key="9">
    <source>
        <dbReference type="ARBA" id="ARBA00022777"/>
    </source>
</evidence>
<dbReference type="Gene3D" id="6.10.340.10">
    <property type="match status" value="1"/>
</dbReference>
<feature type="domain" description="HAMP" evidence="16">
    <location>
        <begin position="185"/>
        <end position="238"/>
    </location>
</feature>
<dbReference type="PROSITE" id="PS50109">
    <property type="entry name" value="HIS_KIN"/>
    <property type="match status" value="1"/>
</dbReference>
<dbReference type="GO" id="GO:0005524">
    <property type="term" value="F:ATP binding"/>
    <property type="evidence" value="ECO:0007669"/>
    <property type="project" value="UniProtKB-KW"/>
</dbReference>
<evidence type="ECO:0000256" key="6">
    <source>
        <dbReference type="ARBA" id="ARBA00022679"/>
    </source>
</evidence>
<dbReference type="SUPFAM" id="SSF55874">
    <property type="entry name" value="ATPase domain of HSP90 chaperone/DNA topoisomerase II/histidine kinase"/>
    <property type="match status" value="1"/>
</dbReference>
<dbReference type="InterPro" id="IPR004358">
    <property type="entry name" value="Sig_transdc_His_kin-like_C"/>
</dbReference>
<evidence type="ECO:0000256" key="8">
    <source>
        <dbReference type="ARBA" id="ARBA00022741"/>
    </source>
</evidence>
<dbReference type="GO" id="GO:0000155">
    <property type="term" value="F:phosphorelay sensor kinase activity"/>
    <property type="evidence" value="ECO:0007669"/>
    <property type="project" value="InterPro"/>
</dbReference>
<dbReference type="InterPro" id="IPR005467">
    <property type="entry name" value="His_kinase_dom"/>
</dbReference>
<dbReference type="SMART" id="SM00388">
    <property type="entry name" value="HisKA"/>
    <property type="match status" value="1"/>
</dbReference>
<dbReference type="EMBL" id="CP051685">
    <property type="protein sequence ID" value="QJE03470.1"/>
    <property type="molecule type" value="Genomic_DNA"/>
</dbReference>
<keyword evidence="6 14" id="KW-0808">Transferase</keyword>
<evidence type="ECO:0000256" key="5">
    <source>
        <dbReference type="ARBA" id="ARBA00022553"/>
    </source>
</evidence>
<dbReference type="InterPro" id="IPR036890">
    <property type="entry name" value="HATPase_C_sf"/>
</dbReference>
<dbReference type="NCBIfam" id="TIGR01386">
    <property type="entry name" value="cztS_silS_copS"/>
    <property type="match status" value="1"/>
</dbReference>
<keyword evidence="8 14" id="KW-0547">Nucleotide-binding</keyword>
<dbReference type="InterPro" id="IPR050428">
    <property type="entry name" value="TCS_sensor_his_kinase"/>
</dbReference>
<dbReference type="InterPro" id="IPR003594">
    <property type="entry name" value="HATPase_dom"/>
</dbReference>
<dbReference type="Pfam" id="PF00672">
    <property type="entry name" value="HAMP"/>
    <property type="match status" value="1"/>
</dbReference>
<sequence length="464" mass="50681">MRLCLLFAAIAAGVFGVVDAYLYRTLEVQMAQRDDADLLNKGVLVRQLLRTLPAGGRMPQEQLEAVLAPMIGQEGVMLHVSLPDGQVLASTVEDEMRLPAHAPVPLARAPALDDIVEVDGGPAPAHVLAMLADYGGRGARTQVRVLLLRARSDRLAILEHYRADLLATVGAGTLLAAVLGFWAVRSGMRPLRGMAAKANDIHTHHLATRLDPAAMPAELREMATAFNDMLDRLEEGVQRLSGFAADLAHDLRTPVNALMMQTQVALGQERTVEDYQLLLESNQEEYERLARMIENTLFLARAENAQLALAREHLDLGRELAQIGDYFELLAEDRGVQMTLGPMPEHPLFADPVLLRRAVNNLMSNAIRYTPPGGQVRLDARTEGPWITIAVANRGDGVPSFDLERVFDRYYQADPARASTSSVGLGLPIVRVIMHLHGGSAHAEVRPETGTVFSLRFPRHAGAA</sequence>
<protein>
    <recommendedName>
        <fullName evidence="14">Sensor protein</fullName>
        <ecNumber evidence="14">2.7.13.3</ecNumber>
    </recommendedName>
</protein>
<dbReference type="Pfam" id="PF02518">
    <property type="entry name" value="HATPase_c"/>
    <property type="match status" value="1"/>
</dbReference>
<keyword evidence="7 14" id="KW-0812">Transmembrane</keyword>
<evidence type="ECO:0000256" key="12">
    <source>
        <dbReference type="ARBA" id="ARBA00023012"/>
    </source>
</evidence>
<dbReference type="Proteomes" id="UP000502415">
    <property type="component" value="Chromosome"/>
</dbReference>
<dbReference type="SMART" id="SM00387">
    <property type="entry name" value="HATPase_c"/>
    <property type="match status" value="1"/>
</dbReference>